<name>A0ABQ4VFW7_9MYCO</name>
<organism evidence="1 2">
    <name type="scientific">Mycolicibacterium cyprinidarum</name>
    <dbReference type="NCBI Taxonomy" id="2860311"/>
    <lineage>
        <taxon>Bacteria</taxon>
        <taxon>Bacillati</taxon>
        <taxon>Actinomycetota</taxon>
        <taxon>Actinomycetes</taxon>
        <taxon>Mycobacteriales</taxon>
        <taxon>Mycobacteriaceae</taxon>
        <taxon>Mycolicibacterium</taxon>
    </lineage>
</organism>
<reference evidence="1 2" key="1">
    <citation type="submission" date="2021-08" db="EMBL/GenBank/DDBJ databases">
        <title>Draft genome sequence of Mycolicibacterium sp. NGTWS1702 strain.</title>
        <authorList>
            <person name="Matsumoto M."/>
            <person name="Tang B.C.C."/>
            <person name="Machida Y."/>
            <person name="Matoyama H."/>
            <person name="Kishihara T."/>
            <person name="Sato S."/>
            <person name="Kondo I."/>
            <person name="Sano M."/>
            <person name="Kato G."/>
        </authorList>
    </citation>
    <scope>NUCLEOTIDE SEQUENCE [LARGE SCALE GENOMIC DNA]</scope>
    <source>
        <strain evidence="1 2">NGTWSNA01</strain>
    </source>
</reference>
<evidence type="ECO:0000313" key="1">
    <source>
        <dbReference type="EMBL" id="GJF16977.1"/>
    </source>
</evidence>
<proteinExistence type="predicted"/>
<gene>
    <name evidence="1" type="ORF">NGTWS1702_22710</name>
</gene>
<keyword evidence="2" id="KW-1185">Reference proteome</keyword>
<protein>
    <recommendedName>
        <fullName evidence="3">3-methyladenine DNA glycosylase</fullName>
    </recommendedName>
</protein>
<dbReference type="Proteomes" id="UP001060504">
    <property type="component" value="Unassembled WGS sequence"/>
</dbReference>
<evidence type="ECO:0008006" key="3">
    <source>
        <dbReference type="Google" id="ProtNLM"/>
    </source>
</evidence>
<sequence length="307" mass="34133">MSDARVTAVSDARTTAVSDARTTALHWPELQAAHRRRADEFLEPHLARRRAGQSHPVFDFLFTYYSLRPGQLRTWHPGYGVVLTGQSAQRYLERTGYTQHADGVTVSRDYLQARLDTVTFIADLLRATASRPARFNCFGLHEWAMVYQSCTVRHGGLPLRLGAAATNAVVDSMPLRCSHFDAYRFFTEAAAPRNAQHLTRQSQAAAEQPGCVHAGMDLYKWAFKMGPLIESGLVLDCLEVAADARVLDMRASPYDLRGLGFEPIAIETPGGRREYAKEQEAISERAAPLRTRLLERCDALVDNAAGI</sequence>
<accession>A0ABQ4VFW7</accession>
<dbReference type="EMBL" id="BPRH01002378">
    <property type="protein sequence ID" value="GJF16977.1"/>
    <property type="molecule type" value="Genomic_DNA"/>
</dbReference>
<evidence type="ECO:0000313" key="2">
    <source>
        <dbReference type="Proteomes" id="UP001060504"/>
    </source>
</evidence>
<comment type="caution">
    <text evidence="1">The sequence shown here is derived from an EMBL/GenBank/DDBJ whole genome shotgun (WGS) entry which is preliminary data.</text>
</comment>